<feature type="compositionally biased region" description="Basic and acidic residues" evidence="1">
    <location>
        <begin position="363"/>
        <end position="392"/>
    </location>
</feature>
<sequence length="512" mass="58008">FSLKNEPPGLGEDQEKTHKFSFSDTKNAKPASAETIAHIEMLKMQNQPKGNMMFNGQPIEGTVQPNFVDQKAQRGFSFGKAEIKKPLNAETKPSFSFNGQPIDQTVKNNIAANKALDDATFSFNKAGKDQLTFGQNVFGQSEIQNPGKQTGFAIQPQNDQPLLRRQEEHNISEAKFQGNTFQPKGFTLGNNPQNEPKTQTLDHQLLQVIKEEHKRLEAANNDEQRVAMAKLPAENLYNQVNAFDQPKPFQPERDVPILQKNLDQKPQIFVDQPLAQAMKKIPDKAVFGHPQQMNKLPGEGTGFKAFGGFGSIGNPDPEEKKPRVNKRTFDDVADDQKREGSVQKSRKVKTEEPIFSSPTEQVVKSEKGENQQRQKEQIEEIGQKVQPSKDEKYQQITEEKVEKLPELTKVQRQCPFNPSVSVLDLQNKSLVNLDFLKDLSNLRVLGLSFNFLDESEIYKLKKCQQLETLTFVGNKTTQKVFWIAKSCFSQLKEAYLTENENQIDMVKNAREE</sequence>
<dbReference type="InterPro" id="IPR032675">
    <property type="entry name" value="LRR_dom_sf"/>
</dbReference>
<gene>
    <name evidence="2" type="ORF">TPC1_30690</name>
</gene>
<organism evidence="2">
    <name type="scientific">Trepomonas sp. PC1</name>
    <dbReference type="NCBI Taxonomy" id="1076344"/>
    <lineage>
        <taxon>Eukaryota</taxon>
        <taxon>Metamonada</taxon>
        <taxon>Diplomonadida</taxon>
        <taxon>Hexamitidae</taxon>
        <taxon>Hexamitinae</taxon>
        <taxon>Trepomonas</taxon>
    </lineage>
</organism>
<feature type="region of interest" description="Disordered" evidence="1">
    <location>
        <begin position="310"/>
        <end position="392"/>
    </location>
</feature>
<dbReference type="Gene3D" id="3.80.10.10">
    <property type="entry name" value="Ribonuclease Inhibitor"/>
    <property type="match status" value="1"/>
</dbReference>
<proteinExistence type="predicted"/>
<evidence type="ECO:0000313" key="2">
    <source>
        <dbReference type="EMBL" id="JAP89815.1"/>
    </source>
</evidence>
<accession>A0A146K1L4</accession>
<feature type="region of interest" description="Disordered" evidence="1">
    <location>
        <begin position="1"/>
        <end position="31"/>
    </location>
</feature>
<dbReference type="SUPFAM" id="SSF52058">
    <property type="entry name" value="L domain-like"/>
    <property type="match status" value="1"/>
</dbReference>
<reference evidence="2" key="1">
    <citation type="submission" date="2015-07" db="EMBL/GenBank/DDBJ databases">
        <title>Adaptation to a free-living lifestyle via gene acquisitions in the diplomonad Trepomonas sp. PC1.</title>
        <authorList>
            <person name="Xu F."/>
            <person name="Jerlstrom-Hultqvist J."/>
            <person name="Kolisko M."/>
            <person name="Simpson A.G.B."/>
            <person name="Roger A.J."/>
            <person name="Svard S.G."/>
            <person name="Andersson J.O."/>
        </authorList>
    </citation>
    <scope>NUCLEOTIDE SEQUENCE</scope>
    <source>
        <strain evidence="2">PC1</strain>
    </source>
</reference>
<dbReference type="AlphaFoldDB" id="A0A146K1L4"/>
<evidence type="ECO:0000256" key="1">
    <source>
        <dbReference type="SAM" id="MobiDB-lite"/>
    </source>
</evidence>
<protein>
    <recommendedName>
        <fullName evidence="3">Leucine rich repeats-containing protein</fullName>
    </recommendedName>
</protein>
<dbReference type="EMBL" id="GDID01006791">
    <property type="protein sequence ID" value="JAP89815.1"/>
    <property type="molecule type" value="Transcribed_RNA"/>
</dbReference>
<evidence type="ECO:0008006" key="3">
    <source>
        <dbReference type="Google" id="ProtNLM"/>
    </source>
</evidence>
<feature type="compositionally biased region" description="Basic and acidic residues" evidence="1">
    <location>
        <begin position="317"/>
        <end position="341"/>
    </location>
</feature>
<feature type="non-terminal residue" evidence="2">
    <location>
        <position position="1"/>
    </location>
</feature>
<name>A0A146K1L4_9EUKA</name>